<dbReference type="STRING" id="1801990.A2V69_03345"/>
<feature type="domain" description="Radical SAM core" evidence="5">
    <location>
        <begin position="1"/>
        <end position="195"/>
    </location>
</feature>
<dbReference type="GO" id="GO:0003824">
    <property type="term" value="F:catalytic activity"/>
    <property type="evidence" value="ECO:0007669"/>
    <property type="project" value="InterPro"/>
</dbReference>
<reference evidence="6 7" key="1">
    <citation type="journal article" date="2016" name="Nat. Commun.">
        <title>Thousands of microbial genomes shed light on interconnected biogeochemical processes in an aquifer system.</title>
        <authorList>
            <person name="Anantharaman K."/>
            <person name="Brown C.T."/>
            <person name="Hug L.A."/>
            <person name="Sharon I."/>
            <person name="Castelle C.J."/>
            <person name="Probst A.J."/>
            <person name="Thomas B.C."/>
            <person name="Singh A."/>
            <person name="Wilkins M.J."/>
            <person name="Karaoz U."/>
            <person name="Brodie E.L."/>
            <person name="Williams K.H."/>
            <person name="Hubbard S.S."/>
            <person name="Banfield J.F."/>
        </authorList>
    </citation>
    <scope>NUCLEOTIDE SEQUENCE [LARGE SCALE GENOMIC DNA]</scope>
</reference>
<dbReference type="Pfam" id="PF04055">
    <property type="entry name" value="Radical_SAM"/>
    <property type="match status" value="1"/>
</dbReference>
<evidence type="ECO:0000256" key="2">
    <source>
        <dbReference type="ARBA" id="ARBA00022723"/>
    </source>
</evidence>
<feature type="non-terminal residue" evidence="6">
    <location>
        <position position="1"/>
    </location>
</feature>
<dbReference type="EMBL" id="MHMT01000011">
    <property type="protein sequence ID" value="OGZ32900.1"/>
    <property type="molecule type" value="Genomic_DNA"/>
</dbReference>
<dbReference type="InterPro" id="IPR058240">
    <property type="entry name" value="rSAM_sf"/>
</dbReference>
<dbReference type="PANTHER" id="PTHR11228">
    <property type="entry name" value="RADICAL SAM DOMAIN PROTEIN"/>
    <property type="match status" value="1"/>
</dbReference>
<proteinExistence type="predicted"/>
<accession>A0A1G2F5J8</accession>
<dbReference type="PANTHER" id="PTHR11228:SF27">
    <property type="entry name" value="GLYCYL-RADICAL ENZYME ACTIVATING ENZYME MJ1227-RELATED"/>
    <property type="match status" value="1"/>
</dbReference>
<keyword evidence="4" id="KW-0411">Iron-sulfur</keyword>
<dbReference type="InterPro" id="IPR013785">
    <property type="entry name" value="Aldolase_TIM"/>
</dbReference>
<name>A0A1G2F5J8_9BACT</name>
<dbReference type="InterPro" id="IPR012840">
    <property type="entry name" value="NrdG2"/>
</dbReference>
<dbReference type="AlphaFoldDB" id="A0A1G2F5J8"/>
<evidence type="ECO:0000256" key="4">
    <source>
        <dbReference type="ARBA" id="ARBA00023014"/>
    </source>
</evidence>
<keyword evidence="1" id="KW-0949">S-adenosyl-L-methionine</keyword>
<organism evidence="6 7">
    <name type="scientific">Candidatus Portnoybacteria bacterium RBG_13_40_8</name>
    <dbReference type="NCBI Taxonomy" id="1801990"/>
    <lineage>
        <taxon>Bacteria</taxon>
        <taxon>Candidatus Portnoyibacteriota</taxon>
    </lineage>
</organism>
<dbReference type="Gene3D" id="3.20.20.70">
    <property type="entry name" value="Aldolase class I"/>
    <property type="match status" value="1"/>
</dbReference>
<evidence type="ECO:0000313" key="6">
    <source>
        <dbReference type="EMBL" id="OGZ32900.1"/>
    </source>
</evidence>
<dbReference type="InterPro" id="IPR007197">
    <property type="entry name" value="rSAM"/>
</dbReference>
<evidence type="ECO:0000256" key="3">
    <source>
        <dbReference type="ARBA" id="ARBA00023004"/>
    </source>
</evidence>
<comment type="caution">
    <text evidence="6">The sequence shown here is derived from an EMBL/GenBank/DDBJ whole genome shotgun (WGS) entry which is preliminary data.</text>
</comment>
<evidence type="ECO:0000259" key="5">
    <source>
        <dbReference type="PROSITE" id="PS51918"/>
    </source>
</evidence>
<dbReference type="NCBIfam" id="TIGR02495">
    <property type="entry name" value="NrdG2"/>
    <property type="match status" value="1"/>
</dbReference>
<keyword evidence="3" id="KW-0408">Iron</keyword>
<dbReference type="PROSITE" id="PS51918">
    <property type="entry name" value="RADICAL_SAM"/>
    <property type="match status" value="1"/>
</dbReference>
<evidence type="ECO:0000313" key="7">
    <source>
        <dbReference type="Proteomes" id="UP000177810"/>
    </source>
</evidence>
<dbReference type="GO" id="GO:0051536">
    <property type="term" value="F:iron-sulfur cluster binding"/>
    <property type="evidence" value="ECO:0007669"/>
    <property type="project" value="UniProtKB-KW"/>
</dbReference>
<dbReference type="GO" id="GO:0046872">
    <property type="term" value="F:metal ion binding"/>
    <property type="evidence" value="ECO:0007669"/>
    <property type="project" value="UniProtKB-KW"/>
</dbReference>
<dbReference type="CDD" id="cd01335">
    <property type="entry name" value="Radical_SAM"/>
    <property type="match status" value="1"/>
</dbReference>
<dbReference type="SUPFAM" id="SSF102114">
    <property type="entry name" value="Radical SAM enzymes"/>
    <property type="match status" value="1"/>
</dbReference>
<gene>
    <name evidence="6" type="ORF">A2V69_03345</name>
</gene>
<dbReference type="InterPro" id="IPR050377">
    <property type="entry name" value="Radical_SAM_PqqE_MftC-like"/>
</dbReference>
<keyword evidence="2" id="KW-0479">Metal-binding</keyword>
<evidence type="ECO:0000256" key="1">
    <source>
        <dbReference type="ARBA" id="ARBA00022691"/>
    </source>
</evidence>
<protein>
    <submittedName>
        <fullName evidence="6">Anaerobic ribonucleoside-triphosphate reductase activating protein</fullName>
    </submittedName>
</protein>
<dbReference type="Proteomes" id="UP000177810">
    <property type="component" value="Unassembled WGS sequence"/>
</dbReference>
<sequence>IKKQPQISEKEFFEFLDSKKDLIDGICITGGEPTIHPDLIDFIQNIKEKGFLIKLDTNGSMPEVLSKLVNEHLLDFIAMDIKTSASKYEKIYPVKSRNAGAAKQLFNRVKKSVEIIKNSGIDYEFRTTTVPGLVKKEDIEEIGKWLKGVKKFALQQFQNKKVLDKKFEKIQPYSEEILKNFQKILEKYINEVELRL</sequence>